<gene>
    <name evidence="2" type="ORF">LS75_006435</name>
</gene>
<accession>A0A4U8RYR7</accession>
<dbReference type="EMBL" id="JRPF02000006">
    <property type="protein sequence ID" value="TLD78401.1"/>
    <property type="molecule type" value="Genomic_DNA"/>
</dbReference>
<sequence length="59" mass="6713">MKIILLLFIPLLFCSCGLTPAREPSADCRKTHALDFCSWWDAPYKNAFGSESEAGYRRD</sequence>
<organism evidence="2 3">
    <name type="scientific">Helicobacter typhlonius</name>
    <dbReference type="NCBI Taxonomy" id="76936"/>
    <lineage>
        <taxon>Bacteria</taxon>
        <taxon>Pseudomonadati</taxon>
        <taxon>Campylobacterota</taxon>
        <taxon>Epsilonproteobacteria</taxon>
        <taxon>Campylobacterales</taxon>
        <taxon>Helicobacteraceae</taxon>
        <taxon>Helicobacter</taxon>
    </lineage>
</organism>
<dbReference type="GeneID" id="78150564"/>
<dbReference type="OrthoDB" id="9899828at2"/>
<proteinExistence type="predicted"/>
<dbReference type="AlphaFoldDB" id="A0A4U8RYR7"/>
<dbReference type="RefSeq" id="WP_034328551.1">
    <property type="nucleotide sequence ID" value="NZ_CAJTQN010000010.1"/>
</dbReference>
<evidence type="ECO:0000256" key="1">
    <source>
        <dbReference type="SAM" id="SignalP"/>
    </source>
</evidence>
<keyword evidence="1" id="KW-0732">Signal</keyword>
<feature type="signal peptide" evidence="1">
    <location>
        <begin position="1"/>
        <end position="21"/>
    </location>
</feature>
<evidence type="ECO:0008006" key="4">
    <source>
        <dbReference type="Google" id="ProtNLM"/>
    </source>
</evidence>
<evidence type="ECO:0000313" key="2">
    <source>
        <dbReference type="EMBL" id="TLD78401.1"/>
    </source>
</evidence>
<protein>
    <recommendedName>
        <fullName evidence="4">Lipoprotein</fullName>
    </recommendedName>
</protein>
<dbReference type="PROSITE" id="PS51257">
    <property type="entry name" value="PROKAR_LIPOPROTEIN"/>
    <property type="match status" value="1"/>
</dbReference>
<keyword evidence="3" id="KW-1185">Reference proteome</keyword>
<dbReference type="Proteomes" id="UP000029925">
    <property type="component" value="Unassembled WGS sequence"/>
</dbReference>
<comment type="caution">
    <text evidence="2">The sequence shown here is derived from an EMBL/GenBank/DDBJ whole genome shotgun (WGS) entry which is preliminary data.</text>
</comment>
<evidence type="ECO:0000313" key="3">
    <source>
        <dbReference type="Proteomes" id="UP000029925"/>
    </source>
</evidence>
<feature type="chain" id="PRO_5023067776" description="Lipoprotein" evidence="1">
    <location>
        <begin position="22"/>
        <end position="59"/>
    </location>
</feature>
<name>A0A4U8RYR7_9HELI</name>
<reference evidence="2 3" key="1">
    <citation type="journal article" date="2014" name="Genome Announc.">
        <title>Draft genome sequences of eight enterohepatic helicobacter species isolated from both laboratory and wild rodents.</title>
        <authorList>
            <person name="Sheh A."/>
            <person name="Shen Z."/>
            <person name="Fox J.G."/>
        </authorList>
    </citation>
    <scope>NUCLEOTIDE SEQUENCE [LARGE SCALE GENOMIC DNA]</scope>
    <source>
        <strain evidence="2 3">MIT 98-6810</strain>
    </source>
</reference>